<proteinExistence type="predicted"/>
<keyword evidence="4" id="KW-1185">Reference proteome</keyword>
<dbReference type="InterPro" id="IPR046720">
    <property type="entry name" value="DUF6612"/>
</dbReference>
<evidence type="ECO:0000256" key="2">
    <source>
        <dbReference type="SAM" id="SignalP"/>
    </source>
</evidence>
<accession>A0ABV5W2I4</accession>
<gene>
    <name evidence="3" type="ORF">ACFFNY_23680</name>
</gene>
<sequence>MKKMYKKWTKTATTTLLAASIALLGACGQKPEEPTSAAPPVTANEKEAGAKTETSTSKPEAPKTTGASDVFAKTLEASAKLESYAVSMNSKQNIDQNGTKMDIVSKIDMDIVMKPQMSFKQVMSMNSAGQDMKMESYFTKDGFVMKDPTSGQWMKLPKEQMDLVLSQMSEEQLDPAKQMEKLKQFANDFTMTESGGDYKVTLLANGDKFNDFIKSELKGLGDQGALGGAVGDSMAGMKVTKMEYTFTVDKKTYNPKAILMNMDLEMDVQGQKVRMSQQMDGTYSNYNGIKEIVVPKEAMEAKTLGAA</sequence>
<dbReference type="Gene3D" id="2.50.20.20">
    <property type="match status" value="1"/>
</dbReference>
<keyword evidence="2" id="KW-0732">Signal</keyword>
<evidence type="ECO:0000313" key="3">
    <source>
        <dbReference type="EMBL" id="MFB9754580.1"/>
    </source>
</evidence>
<comment type="caution">
    <text evidence="3">The sequence shown here is derived from an EMBL/GenBank/DDBJ whole genome shotgun (WGS) entry which is preliminary data.</text>
</comment>
<dbReference type="Proteomes" id="UP001589619">
    <property type="component" value="Unassembled WGS sequence"/>
</dbReference>
<evidence type="ECO:0000256" key="1">
    <source>
        <dbReference type="SAM" id="MobiDB-lite"/>
    </source>
</evidence>
<protein>
    <submittedName>
        <fullName evidence="3">DUF6612 family protein</fullName>
    </submittedName>
</protein>
<dbReference type="EMBL" id="JBHMAG010000016">
    <property type="protein sequence ID" value="MFB9754580.1"/>
    <property type="molecule type" value="Genomic_DNA"/>
</dbReference>
<organism evidence="3 4">
    <name type="scientific">Paenibacillus hodogayensis</name>
    <dbReference type="NCBI Taxonomy" id="279208"/>
    <lineage>
        <taxon>Bacteria</taxon>
        <taxon>Bacillati</taxon>
        <taxon>Bacillota</taxon>
        <taxon>Bacilli</taxon>
        <taxon>Bacillales</taxon>
        <taxon>Paenibacillaceae</taxon>
        <taxon>Paenibacillus</taxon>
    </lineage>
</organism>
<feature type="signal peptide" evidence="2">
    <location>
        <begin position="1"/>
        <end position="25"/>
    </location>
</feature>
<dbReference type="PROSITE" id="PS51257">
    <property type="entry name" value="PROKAR_LIPOPROTEIN"/>
    <property type="match status" value="1"/>
</dbReference>
<feature type="chain" id="PRO_5047302257" evidence="2">
    <location>
        <begin position="26"/>
        <end position="307"/>
    </location>
</feature>
<dbReference type="RefSeq" id="WP_344909179.1">
    <property type="nucleotide sequence ID" value="NZ_BAAAYO010000008.1"/>
</dbReference>
<evidence type="ECO:0000313" key="4">
    <source>
        <dbReference type="Proteomes" id="UP001589619"/>
    </source>
</evidence>
<name>A0ABV5W2I4_9BACL</name>
<feature type="region of interest" description="Disordered" evidence="1">
    <location>
        <begin position="29"/>
        <end position="69"/>
    </location>
</feature>
<dbReference type="Pfam" id="PF20316">
    <property type="entry name" value="DUF6612"/>
    <property type="match status" value="1"/>
</dbReference>
<reference evidence="3 4" key="1">
    <citation type="submission" date="2024-09" db="EMBL/GenBank/DDBJ databases">
        <authorList>
            <person name="Sun Q."/>
            <person name="Mori K."/>
        </authorList>
    </citation>
    <scope>NUCLEOTIDE SEQUENCE [LARGE SCALE GENOMIC DNA]</scope>
    <source>
        <strain evidence="3 4">JCM 12520</strain>
    </source>
</reference>